<dbReference type="InterPro" id="IPR036443">
    <property type="entry name" value="Znf_RanBP2_sf"/>
</dbReference>
<dbReference type="RefSeq" id="WP_087507026.1">
    <property type="nucleotide sequence ID" value="NZ_BMDX01000020.1"/>
</dbReference>
<keyword evidence="3" id="KW-0862">Zinc</keyword>
<evidence type="ECO:0000256" key="2">
    <source>
        <dbReference type="ARBA" id="ARBA00022771"/>
    </source>
</evidence>
<evidence type="ECO:0000256" key="1">
    <source>
        <dbReference type="ARBA" id="ARBA00022723"/>
    </source>
</evidence>
<dbReference type="InterPro" id="IPR018551">
    <property type="entry name" value="DUF2007"/>
</dbReference>
<keyword evidence="6" id="KW-1185">Reference proteome</keyword>
<evidence type="ECO:0000313" key="5">
    <source>
        <dbReference type="EMBL" id="GGA86317.1"/>
    </source>
</evidence>
<dbReference type="PROSITE" id="PS50199">
    <property type="entry name" value="ZF_RANBP2_2"/>
    <property type="match status" value="1"/>
</dbReference>
<dbReference type="EMBL" id="BMDX01000020">
    <property type="protein sequence ID" value="GGA86317.1"/>
    <property type="molecule type" value="Genomic_DNA"/>
</dbReference>
<reference evidence="6" key="1">
    <citation type="journal article" date="2019" name="Int. J. Syst. Evol. Microbiol.">
        <title>The Global Catalogue of Microorganisms (GCM) 10K type strain sequencing project: providing services to taxonomists for standard genome sequencing and annotation.</title>
        <authorList>
            <consortium name="The Broad Institute Genomics Platform"/>
            <consortium name="The Broad Institute Genome Sequencing Center for Infectious Disease"/>
            <person name="Wu L."/>
            <person name="Ma J."/>
        </authorList>
    </citation>
    <scope>NUCLEOTIDE SEQUENCE [LARGE SCALE GENOMIC DNA]</scope>
    <source>
        <strain evidence="6">CGMCC 1.10130</strain>
    </source>
</reference>
<proteinExistence type="predicted"/>
<protein>
    <submittedName>
        <fullName evidence="5">Zinc-finger-like domain-containing protein</fullName>
    </submittedName>
</protein>
<dbReference type="InterPro" id="IPR001876">
    <property type="entry name" value="Znf_RanBP2"/>
</dbReference>
<dbReference type="AlphaFoldDB" id="A0A8J2XP26"/>
<evidence type="ECO:0000313" key="6">
    <source>
        <dbReference type="Proteomes" id="UP000619743"/>
    </source>
</evidence>
<keyword evidence="2 5" id="KW-0863">Zinc-finger</keyword>
<feature type="domain" description="RanBP2-type" evidence="4">
    <location>
        <begin position="74"/>
        <end position="98"/>
    </location>
</feature>
<dbReference type="GO" id="GO:0008270">
    <property type="term" value="F:zinc ion binding"/>
    <property type="evidence" value="ECO:0007669"/>
    <property type="project" value="UniProtKB-KW"/>
</dbReference>
<dbReference type="SUPFAM" id="SSF90209">
    <property type="entry name" value="Ran binding protein zinc finger-like"/>
    <property type="match status" value="1"/>
</dbReference>
<evidence type="ECO:0000256" key="3">
    <source>
        <dbReference type="ARBA" id="ARBA00022833"/>
    </source>
</evidence>
<accession>A0A8J2XP26</accession>
<organism evidence="5 6">
    <name type="scientific">Neiella marina</name>
    <dbReference type="NCBI Taxonomy" id="508461"/>
    <lineage>
        <taxon>Bacteria</taxon>
        <taxon>Pseudomonadati</taxon>
        <taxon>Pseudomonadota</taxon>
        <taxon>Gammaproteobacteria</taxon>
        <taxon>Alteromonadales</taxon>
        <taxon>Echinimonadaceae</taxon>
        <taxon>Neiella</taxon>
    </lineage>
</organism>
<dbReference type="Pfam" id="PF09413">
    <property type="entry name" value="DUF2007"/>
    <property type="match status" value="1"/>
</dbReference>
<name>A0A8J2XP26_9GAMM</name>
<comment type="caution">
    <text evidence="5">The sequence shown here is derived from an EMBL/GenBank/DDBJ whole genome shotgun (WGS) entry which is preliminary data.</text>
</comment>
<sequence>MSKVRLYQAANSIEANLLSGLLSHCGIAAELRGEALGGAIGELPADLLQIEIWVDEQQLPEAKQQLEQWQQQSSQGNWQCSQCQEQNPASFDQCWQCGHIANRSE</sequence>
<gene>
    <name evidence="5" type="ORF">GCM10011369_30450</name>
</gene>
<keyword evidence="1" id="KW-0479">Metal-binding</keyword>
<dbReference type="Proteomes" id="UP000619743">
    <property type="component" value="Unassembled WGS sequence"/>
</dbReference>
<dbReference type="PROSITE" id="PS01358">
    <property type="entry name" value="ZF_RANBP2_1"/>
    <property type="match status" value="1"/>
</dbReference>
<evidence type="ECO:0000259" key="4">
    <source>
        <dbReference type="PROSITE" id="PS50199"/>
    </source>
</evidence>